<comment type="similarity">
    <text evidence="2 7">Belongs to the DadA oxidoreductase family.</text>
</comment>
<keyword evidence="4 7" id="KW-0274">FAD</keyword>
<accession>A0A509E959</accession>
<evidence type="ECO:0000256" key="5">
    <source>
        <dbReference type="ARBA" id="ARBA00023002"/>
    </source>
</evidence>
<keyword evidence="3 7" id="KW-0285">Flavoprotein</keyword>
<feature type="domain" description="FAD dependent oxidoreductase" evidence="8">
    <location>
        <begin position="3"/>
        <end position="399"/>
    </location>
</feature>
<reference evidence="9 10" key="1">
    <citation type="submission" date="2019-06" db="EMBL/GenBank/DDBJ databases">
        <authorList>
            <person name="Rodrigo-Torres L."/>
            <person name="Arahal R. D."/>
            <person name="Lucena T."/>
        </authorList>
    </citation>
    <scope>NUCLEOTIDE SEQUENCE [LARGE SCALE GENOMIC DNA]</scope>
    <source>
        <strain evidence="9 10">SB0023/3</strain>
    </source>
</reference>
<dbReference type="NCBIfam" id="NF001933">
    <property type="entry name" value="PRK00711.1"/>
    <property type="match status" value="1"/>
</dbReference>
<evidence type="ECO:0000313" key="10">
    <source>
        <dbReference type="Proteomes" id="UP000410984"/>
    </source>
</evidence>
<dbReference type="SUPFAM" id="SSF51905">
    <property type="entry name" value="FAD/NAD(P)-binding domain"/>
    <property type="match status" value="1"/>
</dbReference>
<dbReference type="GO" id="GO:0008718">
    <property type="term" value="F:D-amino-acid dehydrogenase activity"/>
    <property type="evidence" value="ECO:0007669"/>
    <property type="project" value="UniProtKB-UniRule"/>
</dbReference>
<gene>
    <name evidence="9" type="primary">dadA1_1</name>
    <name evidence="7" type="synonym">dadA</name>
    <name evidence="9" type="ORF">MET9862_01389</name>
</gene>
<comment type="catalytic activity">
    <reaction evidence="6 7">
        <text>a D-alpha-amino acid + A + H2O = a 2-oxocarboxylate + AH2 + NH4(+)</text>
        <dbReference type="Rhea" id="RHEA:18125"/>
        <dbReference type="ChEBI" id="CHEBI:13193"/>
        <dbReference type="ChEBI" id="CHEBI:15377"/>
        <dbReference type="ChEBI" id="CHEBI:17499"/>
        <dbReference type="ChEBI" id="CHEBI:28938"/>
        <dbReference type="ChEBI" id="CHEBI:35179"/>
        <dbReference type="ChEBI" id="CHEBI:59871"/>
    </reaction>
</comment>
<dbReference type="GO" id="GO:0055130">
    <property type="term" value="P:D-alanine catabolic process"/>
    <property type="evidence" value="ECO:0007669"/>
    <property type="project" value="TreeGrafter"/>
</dbReference>
<dbReference type="Pfam" id="PF01266">
    <property type="entry name" value="DAO"/>
    <property type="match status" value="1"/>
</dbReference>
<organism evidence="9 10">
    <name type="scientific">Methylobacterium symbioticum</name>
    <dbReference type="NCBI Taxonomy" id="2584084"/>
    <lineage>
        <taxon>Bacteria</taxon>
        <taxon>Pseudomonadati</taxon>
        <taxon>Pseudomonadota</taxon>
        <taxon>Alphaproteobacteria</taxon>
        <taxon>Hyphomicrobiales</taxon>
        <taxon>Methylobacteriaceae</taxon>
        <taxon>Methylobacterium</taxon>
    </lineage>
</organism>
<dbReference type="HAMAP" id="MF_01202">
    <property type="entry name" value="DadA"/>
    <property type="match status" value="1"/>
</dbReference>
<dbReference type="FunFam" id="3.50.50.60:FF:000020">
    <property type="entry name" value="D-amino acid dehydrogenase"/>
    <property type="match status" value="1"/>
</dbReference>
<proteinExistence type="inferred from homology"/>
<keyword evidence="10" id="KW-1185">Reference proteome</keyword>
<dbReference type="EMBL" id="CABFPH010000013">
    <property type="protein sequence ID" value="VUD70816.1"/>
    <property type="molecule type" value="Genomic_DNA"/>
</dbReference>
<evidence type="ECO:0000259" key="8">
    <source>
        <dbReference type="Pfam" id="PF01266"/>
    </source>
</evidence>
<dbReference type="RefSeq" id="WP_142582377.1">
    <property type="nucleotide sequence ID" value="NZ_CABFPH010000013.1"/>
</dbReference>
<dbReference type="GO" id="GO:0005886">
    <property type="term" value="C:plasma membrane"/>
    <property type="evidence" value="ECO:0007669"/>
    <property type="project" value="TreeGrafter"/>
</dbReference>
<dbReference type="OrthoDB" id="9805337at2"/>
<evidence type="ECO:0000256" key="6">
    <source>
        <dbReference type="ARBA" id="ARBA00047884"/>
    </source>
</evidence>
<dbReference type="PANTHER" id="PTHR13847:SF280">
    <property type="entry name" value="D-AMINO ACID DEHYDROGENASE"/>
    <property type="match status" value="1"/>
</dbReference>
<dbReference type="PRINTS" id="PR00469">
    <property type="entry name" value="PNDRDTASEII"/>
</dbReference>
<dbReference type="AlphaFoldDB" id="A0A509E959"/>
<protein>
    <recommendedName>
        <fullName evidence="7">D-amino acid dehydrogenase</fullName>
        <ecNumber evidence="7">1.4.99.-</ecNumber>
    </recommendedName>
</protein>
<dbReference type="Gene3D" id="3.50.50.60">
    <property type="entry name" value="FAD/NAD(P)-binding domain"/>
    <property type="match status" value="2"/>
</dbReference>
<dbReference type="EC" id="1.4.99.-" evidence="7"/>
<dbReference type="GO" id="GO:0005737">
    <property type="term" value="C:cytoplasm"/>
    <property type="evidence" value="ECO:0007669"/>
    <property type="project" value="TreeGrafter"/>
</dbReference>
<sequence length="421" mass="44944">MHVLVLGGGVVGVTSAWYLARAGHQVTVVDRQPGAGLETSFANAGQVSPGYSAPWAAPGIPVKALKWLMMRHRPLVLWPSLEPRLYGWLARMLANCTEEAYTRNKGRMVRLAEYSRDALRDLRAETGIAYDHREQGTLQLFRTQKQLDHVPDDTRVLDAYGVPYAVLDPAGCIAAEPALARVSGTFVGGLRLPGDETGDAHLFTQRLAALCEAQGVSFRYGTTVAGLRHEGGAVTGVVTGSGAVLSADAYVAAMGSYTPALLRPLGIDLPVYPVKGYSLTLPVTNPEAAPVSTVMDETYKVAITRLGDRIRVGGTAELAGFSQVLRPPRRETLARSLGDLFPAGGDLDQARFWTGLRPMTPDGTPIVGPTSLANLYTNTGHGTLGWTMACGSGRLLADLVSRRAPEIAADDLALGRYRRAA</sequence>
<evidence type="ECO:0000256" key="3">
    <source>
        <dbReference type="ARBA" id="ARBA00022630"/>
    </source>
</evidence>
<evidence type="ECO:0000256" key="7">
    <source>
        <dbReference type="HAMAP-Rule" id="MF_01202"/>
    </source>
</evidence>
<dbReference type="InterPro" id="IPR036188">
    <property type="entry name" value="FAD/NAD-bd_sf"/>
</dbReference>
<name>A0A509E959_9HYPH</name>
<evidence type="ECO:0000256" key="1">
    <source>
        <dbReference type="ARBA" id="ARBA00001974"/>
    </source>
</evidence>
<dbReference type="InterPro" id="IPR023080">
    <property type="entry name" value="DadA"/>
</dbReference>
<comment type="function">
    <text evidence="7">Oxidative deamination of D-amino acids.</text>
</comment>
<comment type="cofactor">
    <cofactor evidence="1 7">
        <name>FAD</name>
        <dbReference type="ChEBI" id="CHEBI:57692"/>
    </cofactor>
</comment>
<dbReference type="PANTHER" id="PTHR13847">
    <property type="entry name" value="SARCOSINE DEHYDROGENASE-RELATED"/>
    <property type="match status" value="1"/>
</dbReference>
<dbReference type="Proteomes" id="UP000410984">
    <property type="component" value="Unassembled WGS sequence"/>
</dbReference>
<evidence type="ECO:0000256" key="4">
    <source>
        <dbReference type="ARBA" id="ARBA00022827"/>
    </source>
</evidence>
<evidence type="ECO:0000313" key="9">
    <source>
        <dbReference type="EMBL" id="VUD70816.1"/>
    </source>
</evidence>
<dbReference type="InterPro" id="IPR006076">
    <property type="entry name" value="FAD-dep_OxRdtase"/>
</dbReference>
<feature type="binding site" evidence="7">
    <location>
        <begin position="3"/>
        <end position="17"/>
    </location>
    <ligand>
        <name>FAD</name>
        <dbReference type="ChEBI" id="CHEBI:57692"/>
    </ligand>
</feature>
<keyword evidence="5 7" id="KW-0560">Oxidoreductase</keyword>
<dbReference type="SUPFAM" id="SSF54373">
    <property type="entry name" value="FAD-linked reductases, C-terminal domain"/>
    <property type="match status" value="1"/>
</dbReference>
<dbReference type="Gene3D" id="3.30.9.10">
    <property type="entry name" value="D-Amino Acid Oxidase, subunit A, domain 2"/>
    <property type="match status" value="1"/>
</dbReference>
<evidence type="ECO:0000256" key="2">
    <source>
        <dbReference type="ARBA" id="ARBA00009410"/>
    </source>
</evidence>